<evidence type="ECO:0000256" key="4">
    <source>
        <dbReference type="ARBA" id="ARBA00022679"/>
    </source>
</evidence>
<comment type="similarity">
    <text evidence="1">Belongs to the N(4)/N(6)-methyltransferase family.</text>
</comment>
<dbReference type="RefSeq" id="WP_263830882.1">
    <property type="nucleotide sequence ID" value="NZ_JAOWLB010000034.1"/>
</dbReference>
<keyword evidence="9" id="KW-1185">Reference proteome</keyword>
<dbReference type="PRINTS" id="PR00506">
    <property type="entry name" value="D21N6MTFRASE"/>
</dbReference>
<evidence type="ECO:0000256" key="6">
    <source>
        <dbReference type="ARBA" id="ARBA00047942"/>
    </source>
</evidence>
<reference evidence="8 9" key="1">
    <citation type="submission" date="2022-10" db="EMBL/GenBank/DDBJ databases">
        <title>Ruegeria sp. nov., isolated from ocean surface sediments.</title>
        <authorList>
            <person name="He W."/>
            <person name="Xue H.-P."/>
            <person name="Zhang D.-F."/>
        </authorList>
    </citation>
    <scope>NUCLEOTIDE SEQUENCE [LARGE SCALE GENOMIC DNA]</scope>
    <source>
        <strain evidence="8 9">XHP0148</strain>
    </source>
</reference>
<evidence type="ECO:0000313" key="8">
    <source>
        <dbReference type="EMBL" id="MCV2891280.1"/>
    </source>
</evidence>
<dbReference type="InterPro" id="IPR029063">
    <property type="entry name" value="SAM-dependent_MTases_sf"/>
</dbReference>
<feature type="domain" description="DNA methylase N-4/N-6" evidence="7">
    <location>
        <begin position="116"/>
        <end position="459"/>
    </location>
</feature>
<dbReference type="PROSITE" id="PS00092">
    <property type="entry name" value="N6_MTASE"/>
    <property type="match status" value="1"/>
</dbReference>
<comment type="catalytic activity">
    <reaction evidence="6">
        <text>a 2'-deoxyadenosine in DNA + S-adenosyl-L-methionine = an N(6)-methyl-2'-deoxyadenosine in DNA + S-adenosyl-L-homocysteine + H(+)</text>
        <dbReference type="Rhea" id="RHEA:15197"/>
        <dbReference type="Rhea" id="RHEA-COMP:12418"/>
        <dbReference type="Rhea" id="RHEA-COMP:12419"/>
        <dbReference type="ChEBI" id="CHEBI:15378"/>
        <dbReference type="ChEBI" id="CHEBI:57856"/>
        <dbReference type="ChEBI" id="CHEBI:59789"/>
        <dbReference type="ChEBI" id="CHEBI:90615"/>
        <dbReference type="ChEBI" id="CHEBI:90616"/>
        <dbReference type="EC" id="2.1.1.72"/>
    </reaction>
</comment>
<keyword evidence="5" id="KW-0949">S-adenosyl-L-methionine</keyword>
<gene>
    <name evidence="8" type="ORF">OE747_23420</name>
</gene>
<keyword evidence="3" id="KW-0489">Methyltransferase</keyword>
<dbReference type="SUPFAM" id="SSF53335">
    <property type="entry name" value="S-adenosyl-L-methionine-dependent methyltransferases"/>
    <property type="match status" value="1"/>
</dbReference>
<name>A0ABT3ARG0_9RHOB</name>
<comment type="caution">
    <text evidence="8">The sequence shown here is derived from an EMBL/GenBank/DDBJ whole genome shotgun (WGS) entry which is preliminary data.</text>
</comment>
<evidence type="ECO:0000259" key="7">
    <source>
        <dbReference type="Pfam" id="PF01555"/>
    </source>
</evidence>
<dbReference type="InterPro" id="IPR002941">
    <property type="entry name" value="DNA_methylase_N4/N6"/>
</dbReference>
<keyword evidence="4" id="KW-0808">Transferase</keyword>
<evidence type="ECO:0000256" key="2">
    <source>
        <dbReference type="ARBA" id="ARBA00011900"/>
    </source>
</evidence>
<dbReference type="Gene3D" id="3.40.50.150">
    <property type="entry name" value="Vaccinia Virus protein VP39"/>
    <property type="match status" value="1"/>
</dbReference>
<proteinExistence type="inferred from homology"/>
<dbReference type="Proteomes" id="UP001320899">
    <property type="component" value="Unassembled WGS sequence"/>
</dbReference>
<evidence type="ECO:0000256" key="5">
    <source>
        <dbReference type="ARBA" id="ARBA00022691"/>
    </source>
</evidence>
<dbReference type="InterPro" id="IPR002052">
    <property type="entry name" value="DNA_methylase_N6_adenine_CS"/>
</dbReference>
<dbReference type="Pfam" id="PF01555">
    <property type="entry name" value="N6_N4_Mtase"/>
    <property type="match status" value="1"/>
</dbReference>
<dbReference type="EC" id="2.1.1.72" evidence="2"/>
<evidence type="ECO:0000256" key="1">
    <source>
        <dbReference type="ARBA" id="ARBA00006594"/>
    </source>
</evidence>
<dbReference type="EMBL" id="JAOWLB010000034">
    <property type="protein sequence ID" value="MCV2891280.1"/>
    <property type="molecule type" value="Genomic_DNA"/>
</dbReference>
<sequence length="683" mass="77319">MQNVTQQDGQSADIVSENIEKLKELYPDAFTEGGVNFDVLRQLLGDASVLDEGEEKYGLNWHGKKKARQIALTPSTGTLLPCESESQDWEATQNLFIEGDNLEVLKLLQKSYAGEVKLIYIDPPYNTGKEFVYPDRFQDNLDTYLKYTGQVDSEGMKFASNTEAGGRKHTNWLNMMLPRLRLAKNLLKKDGAIFVSCDENEQTRLRAILDEVFGNENFVADLVWAGGRKNDSKLVSVSHEYIVCYARDMNFLRENKVLWRQRKKGLDEIYAQYEKLKSAHGTDYDEMTRGLRAWYRALPDSHPSKAHKHYKCIDRRGVYFPADISWPGGGGPKYEVLHPKTGKPVKIPQRGWMTANEGNMKDWIEDERVHFGPDESTVPCIKAYLKDQEFQAPYSVFYQDGRAATKRLRELMGADVFDFPKDEIILQELIEMLTGEDDLVLDFFAGSGTTAHSVFLQNQKDKAKRRFILVQLPEKVDPEKKEQKAAAELCAELGIPMNIAALAQERVRRAAQKIQAEDPSFDADTGFRLFRLSNSNIAPWIPDRTDLEATLLNHKEHLIDGRSAKDVLFELLLKRGIELTVPIEERQAAGKTIYSIGYGVLFACLDTSIADADVDDVAQGILDWHKELAPETDTHVFFRDSALRHQEGAKIKCGEKHFAAISIAPNPAKYVKTTSVDGLLKHT</sequence>
<evidence type="ECO:0000313" key="9">
    <source>
        <dbReference type="Proteomes" id="UP001320899"/>
    </source>
</evidence>
<protein>
    <recommendedName>
        <fullName evidence="2">site-specific DNA-methyltransferase (adenine-specific)</fullName>
        <ecNumber evidence="2">2.1.1.72</ecNumber>
    </recommendedName>
</protein>
<evidence type="ECO:0000256" key="3">
    <source>
        <dbReference type="ARBA" id="ARBA00022603"/>
    </source>
</evidence>
<dbReference type="InterPro" id="IPR002295">
    <property type="entry name" value="N4/N6-MTase_EcoPI_Mod-like"/>
</dbReference>
<dbReference type="PIRSF" id="PIRSF015855">
    <property type="entry name" value="TypeIII_Mtase_mKpnI"/>
    <property type="match status" value="1"/>
</dbReference>
<organism evidence="8 9">
    <name type="scientific">Ruegeria aquimaris</name>
    <dbReference type="NCBI Taxonomy" id="2984333"/>
    <lineage>
        <taxon>Bacteria</taxon>
        <taxon>Pseudomonadati</taxon>
        <taxon>Pseudomonadota</taxon>
        <taxon>Alphaproteobacteria</taxon>
        <taxon>Rhodobacterales</taxon>
        <taxon>Roseobacteraceae</taxon>
        <taxon>Ruegeria</taxon>
    </lineage>
</organism>
<accession>A0ABT3ARG0</accession>